<proteinExistence type="predicted"/>
<dbReference type="SUPFAM" id="SSF103247">
    <property type="entry name" value="TT1751-like"/>
    <property type="match status" value="1"/>
</dbReference>
<dbReference type="RefSeq" id="WP_118942966.1">
    <property type="nucleotide sequence ID" value="NZ_CP032125.1"/>
</dbReference>
<dbReference type="PANTHER" id="PTHR38342:SF2">
    <property type="entry name" value="INNER MEMBRANE OR EXPORTED"/>
    <property type="match status" value="1"/>
</dbReference>
<protein>
    <submittedName>
        <fullName evidence="3">DUF302 domain-containing protein</fullName>
    </submittedName>
</protein>
<accession>A0A347UHI2</accession>
<gene>
    <name evidence="3" type="ORF">BAR1_10440</name>
</gene>
<dbReference type="InterPro" id="IPR035923">
    <property type="entry name" value="TT1751-like_sf"/>
</dbReference>
<feature type="chain" id="PRO_5016890420" evidence="1">
    <location>
        <begin position="20"/>
        <end position="147"/>
    </location>
</feature>
<evidence type="ECO:0000313" key="3">
    <source>
        <dbReference type="EMBL" id="AXX98310.1"/>
    </source>
</evidence>
<keyword evidence="4" id="KW-1185">Reference proteome</keyword>
<dbReference type="PANTHER" id="PTHR38342">
    <property type="entry name" value="SLR5037 PROTEIN"/>
    <property type="match status" value="1"/>
</dbReference>
<dbReference type="EMBL" id="CP032125">
    <property type="protein sequence ID" value="AXX98310.1"/>
    <property type="molecule type" value="Genomic_DNA"/>
</dbReference>
<feature type="signal peptide" evidence="1">
    <location>
        <begin position="1"/>
        <end position="19"/>
    </location>
</feature>
<keyword evidence="1" id="KW-0732">Signal</keyword>
<name>A0A347UHI2_9RHOB</name>
<dbReference type="AlphaFoldDB" id="A0A347UHI2"/>
<evidence type="ECO:0000313" key="4">
    <source>
        <dbReference type="Proteomes" id="UP000261704"/>
    </source>
</evidence>
<sequence>MFKFALAAAISLAATLANAEIIKVASPYSVAESLDRLTGVVEGAGAKVFARVEHAKGAKMINEELDPMALLIFGKPEVGTPAMQMNPLAGLVLPARVLAYQDADGKVWLAYENPADMLAPYDIPADAPIVMKLTKVLGALTGKAVAE</sequence>
<dbReference type="Gene3D" id="3.30.310.70">
    <property type="entry name" value="TT1751-like domain"/>
    <property type="match status" value="1"/>
</dbReference>
<feature type="domain" description="DUF302" evidence="2">
    <location>
        <begin position="53"/>
        <end position="114"/>
    </location>
</feature>
<dbReference type="InterPro" id="IPR005180">
    <property type="entry name" value="DUF302"/>
</dbReference>
<dbReference type="Proteomes" id="UP000261704">
    <property type="component" value="Chromosome"/>
</dbReference>
<evidence type="ECO:0000259" key="2">
    <source>
        <dbReference type="Pfam" id="PF03625"/>
    </source>
</evidence>
<dbReference type="Pfam" id="PF03625">
    <property type="entry name" value="DUF302"/>
    <property type="match status" value="1"/>
</dbReference>
<dbReference type="OrthoDB" id="9799367at2"/>
<reference evidence="3 4" key="1">
    <citation type="submission" date="2018-09" db="EMBL/GenBank/DDBJ databases">
        <title>Profundibacter amoris BAR1 gen. nov., sp. nov., a new member of the Roseobacter clade isolated at Lokis Castle Vent Field on the Arctic Mid-Oceanic Ridge.</title>
        <authorList>
            <person name="Le Moine Bauer S."/>
            <person name="Sjoeberg A.G."/>
            <person name="L'Haridon S."/>
            <person name="Stokke R."/>
            <person name="Roalkvam I."/>
            <person name="Steen I.H."/>
            <person name="Dahle H."/>
        </authorList>
    </citation>
    <scope>NUCLEOTIDE SEQUENCE [LARGE SCALE GENOMIC DNA]</scope>
    <source>
        <strain evidence="3 4">BAR1</strain>
    </source>
</reference>
<dbReference type="CDD" id="cd14797">
    <property type="entry name" value="DUF302"/>
    <property type="match status" value="1"/>
</dbReference>
<organism evidence="3 4">
    <name type="scientific">Profundibacter amoris</name>
    <dbReference type="NCBI Taxonomy" id="2171755"/>
    <lineage>
        <taxon>Bacteria</taxon>
        <taxon>Pseudomonadati</taxon>
        <taxon>Pseudomonadota</taxon>
        <taxon>Alphaproteobacteria</taxon>
        <taxon>Rhodobacterales</taxon>
        <taxon>Paracoccaceae</taxon>
        <taxon>Profundibacter</taxon>
    </lineage>
</organism>
<evidence type="ECO:0000256" key="1">
    <source>
        <dbReference type="SAM" id="SignalP"/>
    </source>
</evidence>
<dbReference type="KEGG" id="pamo:BAR1_10440"/>